<comment type="caution">
    <text evidence="6">The sequence shown here is derived from an EMBL/GenBank/DDBJ whole genome shotgun (WGS) entry which is preliminary data.</text>
</comment>
<dbReference type="InterPro" id="IPR010645">
    <property type="entry name" value="MFS_4"/>
</dbReference>
<dbReference type="Gene3D" id="1.20.1250.20">
    <property type="entry name" value="MFS general substrate transporter like domains"/>
    <property type="match status" value="1"/>
</dbReference>
<feature type="transmembrane region" description="Helical" evidence="4">
    <location>
        <begin position="145"/>
        <end position="166"/>
    </location>
</feature>
<dbReference type="PANTHER" id="PTHR23537">
    <property type="match status" value="1"/>
</dbReference>
<feature type="transmembrane region" description="Helical" evidence="4">
    <location>
        <begin position="80"/>
        <end position="98"/>
    </location>
</feature>
<sequence>MMLTPPRHANLPFTALAGALALAAAMGFGRFSFTPILPGMMTDLHLLPADAGLIAAANFLGYLFGAVLAGQGWAAGRERLIALSSLLATSLLLAAMALTQHVGMFMLIRFLAGVASAFAMIFTSSIVLAYISAHASLHGGEYAQSTHFGGVGLGIAASSLMVYALPHLFGPHLFGTSASAGWRLDWLAGAGLTFVVFLVVSLLLPRVRKTEVRAEQEPPLSWGRPFLLLFASYGLFGFGYVVTATFIVTMARIANAGPVAEFLAWFLAGIMAAASLFVWRPVLDRLGLAGAYSLALLLAAIGVFASVVLAGMAAPLIGAALLGFTFMTITAYGLRLARALAPASPRKALSIMTAAFGVGQTIGPLVAGWLAAISGSFALPSLVAGAVLLVSLILAASLWRKTV</sequence>
<evidence type="ECO:0000259" key="5">
    <source>
        <dbReference type="PROSITE" id="PS50850"/>
    </source>
</evidence>
<evidence type="ECO:0000313" key="7">
    <source>
        <dbReference type="Proteomes" id="UP000436911"/>
    </source>
</evidence>
<feature type="transmembrane region" description="Helical" evidence="4">
    <location>
        <begin position="377"/>
        <end position="399"/>
    </location>
</feature>
<keyword evidence="2 4" id="KW-1133">Transmembrane helix</keyword>
<keyword evidence="1 4" id="KW-0812">Transmembrane</keyword>
<dbReference type="GO" id="GO:0022857">
    <property type="term" value="F:transmembrane transporter activity"/>
    <property type="evidence" value="ECO:0007669"/>
    <property type="project" value="InterPro"/>
</dbReference>
<feature type="domain" description="Major facilitator superfamily (MFS) profile" evidence="5">
    <location>
        <begin position="15"/>
        <end position="403"/>
    </location>
</feature>
<dbReference type="InterPro" id="IPR036259">
    <property type="entry name" value="MFS_trans_sf"/>
</dbReference>
<feature type="transmembrane region" description="Helical" evidence="4">
    <location>
        <begin position="316"/>
        <end position="337"/>
    </location>
</feature>
<feature type="transmembrane region" description="Helical" evidence="4">
    <location>
        <begin position="226"/>
        <end position="250"/>
    </location>
</feature>
<evidence type="ECO:0000256" key="1">
    <source>
        <dbReference type="ARBA" id="ARBA00022692"/>
    </source>
</evidence>
<protein>
    <submittedName>
        <fullName evidence="6">YbfB/YjiJ family MFS transporter</fullName>
    </submittedName>
</protein>
<feature type="transmembrane region" description="Helical" evidence="4">
    <location>
        <begin position="51"/>
        <end position="68"/>
    </location>
</feature>
<evidence type="ECO:0000256" key="2">
    <source>
        <dbReference type="ARBA" id="ARBA00022989"/>
    </source>
</evidence>
<evidence type="ECO:0000256" key="3">
    <source>
        <dbReference type="ARBA" id="ARBA00023136"/>
    </source>
</evidence>
<gene>
    <name evidence="6" type="ORF">DXT89_17985</name>
</gene>
<feature type="transmembrane region" description="Helical" evidence="4">
    <location>
        <begin position="110"/>
        <end position="133"/>
    </location>
</feature>
<dbReference type="Proteomes" id="UP000436911">
    <property type="component" value="Unassembled WGS sequence"/>
</dbReference>
<evidence type="ECO:0000313" key="6">
    <source>
        <dbReference type="EMBL" id="KAA3525418.1"/>
    </source>
</evidence>
<dbReference type="Pfam" id="PF06779">
    <property type="entry name" value="MFS_4"/>
    <property type="match status" value="1"/>
</dbReference>
<dbReference type="RefSeq" id="WP_060719925.1">
    <property type="nucleotide sequence ID" value="NZ_CP055265.1"/>
</dbReference>
<accession>A0A368NIY1</accession>
<dbReference type="GeneID" id="60684396"/>
<dbReference type="GO" id="GO:0005886">
    <property type="term" value="C:plasma membrane"/>
    <property type="evidence" value="ECO:0007669"/>
    <property type="project" value="TreeGrafter"/>
</dbReference>
<dbReference type="SUPFAM" id="SSF103473">
    <property type="entry name" value="MFS general substrate transporter"/>
    <property type="match status" value="1"/>
</dbReference>
<organism evidence="6 7">
    <name type="scientific">Agrobacterium vitis</name>
    <name type="common">Rhizobium vitis</name>
    <dbReference type="NCBI Taxonomy" id="373"/>
    <lineage>
        <taxon>Bacteria</taxon>
        <taxon>Pseudomonadati</taxon>
        <taxon>Pseudomonadota</taxon>
        <taxon>Alphaproteobacteria</taxon>
        <taxon>Hyphomicrobiales</taxon>
        <taxon>Rhizobiaceae</taxon>
        <taxon>Rhizobium/Agrobacterium group</taxon>
        <taxon>Agrobacterium</taxon>
    </lineage>
</organism>
<proteinExistence type="predicted"/>
<feature type="transmembrane region" description="Helical" evidence="4">
    <location>
        <begin position="186"/>
        <end position="205"/>
    </location>
</feature>
<keyword evidence="3 4" id="KW-0472">Membrane</keyword>
<dbReference type="AlphaFoldDB" id="A0A368NIY1"/>
<feature type="transmembrane region" description="Helical" evidence="4">
    <location>
        <begin position="349"/>
        <end position="371"/>
    </location>
</feature>
<dbReference type="InterPro" id="IPR020846">
    <property type="entry name" value="MFS_dom"/>
</dbReference>
<feature type="transmembrane region" description="Helical" evidence="4">
    <location>
        <begin position="262"/>
        <end position="279"/>
    </location>
</feature>
<dbReference type="PROSITE" id="PS50850">
    <property type="entry name" value="MFS"/>
    <property type="match status" value="1"/>
</dbReference>
<dbReference type="PANTHER" id="PTHR23537:SF1">
    <property type="entry name" value="SUGAR TRANSPORTER"/>
    <property type="match status" value="1"/>
</dbReference>
<dbReference type="EMBL" id="QUSG01000011">
    <property type="protein sequence ID" value="KAA3525418.1"/>
    <property type="molecule type" value="Genomic_DNA"/>
</dbReference>
<evidence type="ECO:0000256" key="4">
    <source>
        <dbReference type="SAM" id="Phobius"/>
    </source>
</evidence>
<reference evidence="6 7" key="1">
    <citation type="submission" date="2018-08" db="EMBL/GenBank/DDBJ databases">
        <title>Genome sequencing of Agrobacterium vitis strain ICMP 10754.</title>
        <authorList>
            <person name="Visnovsky S.B."/>
            <person name="Pitman A.R."/>
        </authorList>
    </citation>
    <scope>NUCLEOTIDE SEQUENCE [LARGE SCALE GENOMIC DNA]</scope>
    <source>
        <strain evidence="6 7">ICMP 10754</strain>
    </source>
</reference>
<name>A0A368NIY1_AGRVI</name>
<dbReference type="OrthoDB" id="9797953at2"/>
<feature type="transmembrane region" description="Helical" evidence="4">
    <location>
        <begin position="291"/>
        <end position="310"/>
    </location>
</feature>